<proteinExistence type="predicted"/>
<evidence type="ECO:0000313" key="1">
    <source>
        <dbReference type="EMBL" id="GBH21435.1"/>
    </source>
</evidence>
<organism evidence="1 2">
    <name type="scientific">Pseudomonas syringae pv. actinidiae</name>
    <dbReference type="NCBI Taxonomy" id="103796"/>
    <lineage>
        <taxon>Bacteria</taxon>
        <taxon>Pseudomonadati</taxon>
        <taxon>Pseudomonadota</taxon>
        <taxon>Gammaproteobacteria</taxon>
        <taxon>Pseudomonadales</taxon>
        <taxon>Pseudomonadaceae</taxon>
        <taxon>Pseudomonas</taxon>
        <taxon>Pseudomonas syringae</taxon>
    </lineage>
</organism>
<dbReference type="Proteomes" id="UP000248291">
    <property type="component" value="Unassembled WGS sequence"/>
</dbReference>
<name>A0AAN4TPW3_PSESF</name>
<dbReference type="GO" id="GO:0003746">
    <property type="term" value="F:translation elongation factor activity"/>
    <property type="evidence" value="ECO:0007669"/>
    <property type="project" value="UniProtKB-KW"/>
</dbReference>
<protein>
    <submittedName>
        <fullName evidence="1">Translation elongation factor EF-G</fullName>
    </submittedName>
</protein>
<dbReference type="EMBL" id="BGKA01000293">
    <property type="protein sequence ID" value="GBH21435.1"/>
    <property type="molecule type" value="Genomic_DNA"/>
</dbReference>
<evidence type="ECO:0000313" key="2">
    <source>
        <dbReference type="Proteomes" id="UP000248291"/>
    </source>
</evidence>
<keyword evidence="1" id="KW-0251">Elongation factor</keyword>
<dbReference type="AlphaFoldDB" id="A0AAN4TPW3"/>
<sequence length="90" mass="9557">MLDLGANLGLGLLDFADRLVQNTAFSVLFVSAAAGGNLPNDLAPSVFFALLDPGVTCVGADYVFLAVQQFGNLRDVCHIGRCYYHAVHQA</sequence>
<keyword evidence="1" id="KW-0648">Protein biosynthesis</keyword>
<gene>
    <name evidence="1" type="ORF">KPSA3_07482</name>
</gene>
<accession>A0AAN4TPW3</accession>
<reference evidence="1 2" key="1">
    <citation type="submission" date="2018-04" db="EMBL/GenBank/DDBJ databases">
        <title>Draft genome sequence of Pseudomonas syringae pv. actinidiae biovar 3 strains isolated from kiwifruit in Kagawa prefecture.</title>
        <authorList>
            <person name="Tabuchi M."/>
            <person name="Saito M."/>
            <person name="Fujiwara S."/>
            <person name="Sasa N."/>
            <person name="Akimitsu K."/>
            <person name="Gomi K."/>
            <person name="Konishi-Sugita S."/>
            <person name="Hamano K."/>
            <person name="Kataoka I."/>
        </authorList>
    </citation>
    <scope>NUCLEOTIDE SEQUENCE [LARGE SCALE GENOMIC DNA]</scope>
    <source>
        <strain evidence="1 2">MAFF212211</strain>
    </source>
</reference>
<comment type="caution">
    <text evidence="1">The sequence shown here is derived from an EMBL/GenBank/DDBJ whole genome shotgun (WGS) entry which is preliminary data.</text>
</comment>